<dbReference type="InterPro" id="IPR003439">
    <property type="entry name" value="ABC_transporter-like_ATP-bd"/>
</dbReference>
<dbReference type="GO" id="GO:0016887">
    <property type="term" value="F:ATP hydrolysis activity"/>
    <property type="evidence" value="ECO:0007669"/>
    <property type="project" value="InterPro"/>
</dbReference>
<comment type="caution">
    <text evidence="7">The sequence shown here is derived from an EMBL/GenBank/DDBJ whole genome shotgun (WGS) entry which is preliminary data.</text>
</comment>
<evidence type="ECO:0000259" key="6">
    <source>
        <dbReference type="PROSITE" id="PS50893"/>
    </source>
</evidence>
<dbReference type="InterPro" id="IPR052156">
    <property type="entry name" value="BCAA_Transport_ATP-bd_LivF"/>
</dbReference>
<dbReference type="Pfam" id="PF00005">
    <property type="entry name" value="ABC_tran"/>
    <property type="match status" value="1"/>
</dbReference>
<dbReference type="Proteomes" id="UP000295578">
    <property type="component" value="Unassembled WGS sequence"/>
</dbReference>
<reference evidence="7 8" key="1">
    <citation type="submission" date="2019-03" db="EMBL/GenBank/DDBJ databases">
        <title>Draft genome sequences of novel Actinobacteria.</title>
        <authorList>
            <person name="Sahin N."/>
            <person name="Ay H."/>
            <person name="Saygin H."/>
        </authorList>
    </citation>
    <scope>NUCLEOTIDE SEQUENCE [LARGE SCALE GENOMIC DNA]</scope>
    <source>
        <strain evidence="7 8">DSM 45941</strain>
    </source>
</reference>
<evidence type="ECO:0000256" key="3">
    <source>
        <dbReference type="ARBA" id="ARBA00022741"/>
    </source>
</evidence>
<feature type="domain" description="ABC transporter" evidence="6">
    <location>
        <begin position="3"/>
        <end position="237"/>
    </location>
</feature>
<keyword evidence="4 7" id="KW-0067">ATP-binding</keyword>
<sequence>MTLVLDSLAVSRGRTAVLHEISLTAGDGEFVCLLGPNGAGKTTVLDTLAGLLRPRAGTLTWDGADLARVPTHRLVSLGISYAMEGRRLFKRLSVADNLMLGVPPRTPRTAAAERLAWVHELFPALAERPGDPAGALSGGQQQMLVIAQALMCRPRLLLLDEPSAGLAPRLVAEVFGGLRRLREDGDGPAVLLVEQDTGDALALCDRGYVIDNGRVAFDGTCDDLADDPRVRAVYLGVTAPAGEDTA</sequence>
<dbReference type="GO" id="GO:0015658">
    <property type="term" value="F:branched-chain amino acid transmembrane transporter activity"/>
    <property type="evidence" value="ECO:0007669"/>
    <property type="project" value="TreeGrafter"/>
</dbReference>
<dbReference type="GO" id="GO:0005524">
    <property type="term" value="F:ATP binding"/>
    <property type="evidence" value="ECO:0007669"/>
    <property type="project" value="UniProtKB-KW"/>
</dbReference>
<accession>A0A4R5B284</accession>
<dbReference type="InterPro" id="IPR017871">
    <property type="entry name" value="ABC_transporter-like_CS"/>
</dbReference>
<dbReference type="InterPro" id="IPR003593">
    <property type="entry name" value="AAA+_ATPase"/>
</dbReference>
<evidence type="ECO:0000313" key="7">
    <source>
        <dbReference type="EMBL" id="TDD79255.1"/>
    </source>
</evidence>
<dbReference type="GO" id="GO:0015807">
    <property type="term" value="P:L-amino acid transport"/>
    <property type="evidence" value="ECO:0007669"/>
    <property type="project" value="TreeGrafter"/>
</dbReference>
<dbReference type="InterPro" id="IPR027417">
    <property type="entry name" value="P-loop_NTPase"/>
</dbReference>
<proteinExistence type="inferred from homology"/>
<dbReference type="PANTHER" id="PTHR43820:SF4">
    <property type="entry name" value="HIGH-AFFINITY BRANCHED-CHAIN AMINO ACID TRANSPORT ATP-BINDING PROTEIN LIVF"/>
    <property type="match status" value="1"/>
</dbReference>
<dbReference type="PROSITE" id="PS00211">
    <property type="entry name" value="ABC_TRANSPORTER_1"/>
    <property type="match status" value="1"/>
</dbReference>
<keyword evidence="5" id="KW-0029">Amino-acid transport</keyword>
<dbReference type="PROSITE" id="PS50893">
    <property type="entry name" value="ABC_TRANSPORTER_2"/>
    <property type="match status" value="1"/>
</dbReference>
<dbReference type="SUPFAM" id="SSF52540">
    <property type="entry name" value="P-loop containing nucleoside triphosphate hydrolases"/>
    <property type="match status" value="1"/>
</dbReference>
<evidence type="ECO:0000256" key="1">
    <source>
        <dbReference type="ARBA" id="ARBA00005417"/>
    </source>
</evidence>
<dbReference type="RefSeq" id="WP_132199684.1">
    <property type="nucleotide sequence ID" value="NZ_SMKY01000116.1"/>
</dbReference>
<gene>
    <name evidence="7" type="ORF">E1293_23880</name>
</gene>
<evidence type="ECO:0000256" key="4">
    <source>
        <dbReference type="ARBA" id="ARBA00022840"/>
    </source>
</evidence>
<keyword evidence="3" id="KW-0547">Nucleotide-binding</keyword>
<dbReference type="AlphaFoldDB" id="A0A4R5B284"/>
<dbReference type="EMBL" id="SMKY01000116">
    <property type="protein sequence ID" value="TDD79255.1"/>
    <property type="molecule type" value="Genomic_DNA"/>
</dbReference>
<protein>
    <submittedName>
        <fullName evidence="7">ABC transporter ATP-binding protein</fullName>
    </submittedName>
</protein>
<evidence type="ECO:0000256" key="5">
    <source>
        <dbReference type="ARBA" id="ARBA00022970"/>
    </source>
</evidence>
<dbReference type="CDD" id="cd03224">
    <property type="entry name" value="ABC_TM1139_LivF_branched"/>
    <property type="match status" value="1"/>
</dbReference>
<organism evidence="7 8">
    <name type="scientific">Actinomadura darangshiensis</name>
    <dbReference type="NCBI Taxonomy" id="705336"/>
    <lineage>
        <taxon>Bacteria</taxon>
        <taxon>Bacillati</taxon>
        <taxon>Actinomycetota</taxon>
        <taxon>Actinomycetes</taxon>
        <taxon>Streptosporangiales</taxon>
        <taxon>Thermomonosporaceae</taxon>
        <taxon>Actinomadura</taxon>
    </lineage>
</organism>
<dbReference type="SMART" id="SM00382">
    <property type="entry name" value="AAA"/>
    <property type="match status" value="1"/>
</dbReference>
<evidence type="ECO:0000313" key="8">
    <source>
        <dbReference type="Proteomes" id="UP000295578"/>
    </source>
</evidence>
<keyword evidence="2" id="KW-0813">Transport</keyword>
<evidence type="ECO:0000256" key="2">
    <source>
        <dbReference type="ARBA" id="ARBA00022448"/>
    </source>
</evidence>
<dbReference type="PANTHER" id="PTHR43820">
    <property type="entry name" value="HIGH-AFFINITY BRANCHED-CHAIN AMINO ACID TRANSPORT ATP-BINDING PROTEIN LIVF"/>
    <property type="match status" value="1"/>
</dbReference>
<name>A0A4R5B284_9ACTN</name>
<dbReference type="OrthoDB" id="9776369at2"/>
<comment type="similarity">
    <text evidence="1">Belongs to the ABC transporter superfamily.</text>
</comment>
<keyword evidence="8" id="KW-1185">Reference proteome</keyword>
<dbReference type="Gene3D" id="3.40.50.300">
    <property type="entry name" value="P-loop containing nucleotide triphosphate hydrolases"/>
    <property type="match status" value="1"/>
</dbReference>